<dbReference type="Pfam" id="PF09834">
    <property type="entry name" value="DUF2061"/>
    <property type="match status" value="2"/>
</dbReference>
<proteinExistence type="predicted"/>
<evidence type="ECO:0000313" key="3">
    <source>
        <dbReference type="EMBL" id="MDQ9170637.1"/>
    </source>
</evidence>
<dbReference type="RefSeq" id="WP_338436566.1">
    <property type="nucleotide sequence ID" value="NZ_JAUYVH010000004.1"/>
</dbReference>
<organism evidence="3 4">
    <name type="scientific">Keguizhuia sedimenti</name>
    <dbReference type="NCBI Taxonomy" id="3064264"/>
    <lineage>
        <taxon>Bacteria</taxon>
        <taxon>Pseudomonadati</taxon>
        <taxon>Pseudomonadota</taxon>
        <taxon>Betaproteobacteria</taxon>
        <taxon>Burkholderiales</taxon>
        <taxon>Oxalobacteraceae</taxon>
        <taxon>Keguizhuia</taxon>
    </lineage>
</organism>
<keyword evidence="4" id="KW-1185">Reference proteome</keyword>
<feature type="domain" description="DUF2061" evidence="2">
    <location>
        <begin position="77"/>
        <end position="124"/>
    </location>
</feature>
<keyword evidence="1" id="KW-0812">Transmembrane</keyword>
<dbReference type="InterPro" id="IPR018638">
    <property type="entry name" value="DUF2061_membrane"/>
</dbReference>
<feature type="transmembrane region" description="Helical" evidence="1">
    <location>
        <begin position="21"/>
        <end position="47"/>
    </location>
</feature>
<gene>
    <name evidence="3" type="ORF">Q8A64_09465</name>
</gene>
<sequence>MVTAAKTISQVFTHTGIAFAIAYWLTGSALFGGLAAIIEPIINVSILPLHQKIWLRIRAAMQKFASRVATLIIAEKISQVGMHMAVAFAVMFWATGSLAFGGLAAVLEPICNVILLPFHDHAWEKFRAKIRMRFEHPFMAA</sequence>
<protein>
    <submittedName>
        <fullName evidence="3">DUF2061 domain-containing protein</fullName>
    </submittedName>
</protein>
<evidence type="ECO:0000313" key="4">
    <source>
        <dbReference type="Proteomes" id="UP001225596"/>
    </source>
</evidence>
<feature type="domain" description="DUF2061" evidence="2">
    <location>
        <begin position="5"/>
        <end position="54"/>
    </location>
</feature>
<dbReference type="EMBL" id="JAUYVH010000004">
    <property type="protein sequence ID" value="MDQ9170637.1"/>
    <property type="molecule type" value="Genomic_DNA"/>
</dbReference>
<dbReference type="Proteomes" id="UP001225596">
    <property type="component" value="Unassembled WGS sequence"/>
</dbReference>
<reference evidence="3 4" key="1">
    <citation type="submission" date="2023-08" db="EMBL/GenBank/DDBJ databases">
        <title>Oxalobacteraceae gen .nov., isolated from river sludge outside the plant.</title>
        <authorList>
            <person name="Zhao S.Y."/>
        </authorList>
    </citation>
    <scope>NUCLEOTIDE SEQUENCE [LARGE SCALE GENOMIC DNA]</scope>
    <source>
        <strain evidence="3 4">R-40</strain>
    </source>
</reference>
<keyword evidence="1" id="KW-1133">Transmembrane helix</keyword>
<evidence type="ECO:0000259" key="2">
    <source>
        <dbReference type="Pfam" id="PF09834"/>
    </source>
</evidence>
<accession>A0ABU1BNY6</accession>
<evidence type="ECO:0000256" key="1">
    <source>
        <dbReference type="SAM" id="Phobius"/>
    </source>
</evidence>
<keyword evidence="1" id="KW-0472">Membrane</keyword>
<comment type="caution">
    <text evidence="3">The sequence shown here is derived from an EMBL/GenBank/DDBJ whole genome shotgun (WGS) entry which is preliminary data.</text>
</comment>
<name>A0ABU1BNY6_9BURK</name>